<gene>
    <name evidence="16" type="ORF">DFR45_101176</name>
</gene>
<keyword evidence="11" id="KW-0411">Iron-sulfur</keyword>
<evidence type="ECO:0000256" key="9">
    <source>
        <dbReference type="ARBA" id="ARBA00022801"/>
    </source>
</evidence>
<dbReference type="InterPro" id="IPR044298">
    <property type="entry name" value="MIG/MutY"/>
</dbReference>
<dbReference type="SMART" id="SM00478">
    <property type="entry name" value="ENDO3c"/>
    <property type="match status" value="1"/>
</dbReference>
<evidence type="ECO:0000313" key="17">
    <source>
        <dbReference type="Proteomes" id="UP000252174"/>
    </source>
</evidence>
<dbReference type="InterPro" id="IPR005760">
    <property type="entry name" value="A/G_AdeGlyc_MutY"/>
</dbReference>
<comment type="function">
    <text evidence="2">Adenine glycosylase active on G-A mispairs. MutY also corrects error-prone DNA synthesis past GO lesions which are due to the oxidatively damaged form of guanine: 7,8-dihydro-8-oxoguanine (8-oxo-dGTP).</text>
</comment>
<dbReference type="InterPro" id="IPR003651">
    <property type="entry name" value="Endonuclease3_FeS-loop_motif"/>
</dbReference>
<dbReference type="CDD" id="cd03431">
    <property type="entry name" value="NUDIX_DNA_Glycosylase_C-MutY"/>
    <property type="match status" value="1"/>
</dbReference>
<keyword evidence="13 14" id="KW-0326">Glycosidase</keyword>
<dbReference type="InterPro" id="IPR015797">
    <property type="entry name" value="NUDIX_hydrolase-like_dom_sf"/>
</dbReference>
<keyword evidence="8 14" id="KW-0227">DNA damage</keyword>
<evidence type="ECO:0000256" key="6">
    <source>
        <dbReference type="ARBA" id="ARBA00022485"/>
    </source>
</evidence>
<keyword evidence="10 14" id="KW-0408">Iron</keyword>
<keyword evidence="9" id="KW-0378">Hydrolase</keyword>
<evidence type="ECO:0000256" key="14">
    <source>
        <dbReference type="RuleBase" id="RU365096"/>
    </source>
</evidence>
<comment type="cofactor">
    <cofactor evidence="14">
        <name>[4Fe-4S] cluster</name>
        <dbReference type="ChEBI" id="CHEBI:49883"/>
    </cofactor>
    <text evidence="14">Binds 1 [4Fe-4S] cluster.</text>
</comment>
<evidence type="ECO:0000256" key="12">
    <source>
        <dbReference type="ARBA" id="ARBA00023204"/>
    </source>
</evidence>
<keyword evidence="7" id="KW-0479">Metal-binding</keyword>
<dbReference type="PANTHER" id="PTHR42944">
    <property type="entry name" value="ADENINE DNA GLYCOSYLASE"/>
    <property type="match status" value="1"/>
</dbReference>
<evidence type="ECO:0000256" key="11">
    <source>
        <dbReference type="ARBA" id="ARBA00023014"/>
    </source>
</evidence>
<dbReference type="Pfam" id="PF00633">
    <property type="entry name" value="HHH"/>
    <property type="match status" value="1"/>
</dbReference>
<dbReference type="SUPFAM" id="SSF55811">
    <property type="entry name" value="Nudix"/>
    <property type="match status" value="1"/>
</dbReference>
<dbReference type="Gene3D" id="1.10.340.30">
    <property type="entry name" value="Hypothetical protein, domain 2"/>
    <property type="match status" value="1"/>
</dbReference>
<dbReference type="EMBL" id="QPJU01000001">
    <property type="protein sequence ID" value="RCX11649.1"/>
    <property type="molecule type" value="Genomic_DNA"/>
</dbReference>
<dbReference type="InterPro" id="IPR023170">
    <property type="entry name" value="HhH_base_excis_C"/>
</dbReference>
<dbReference type="SUPFAM" id="SSF48150">
    <property type="entry name" value="DNA-glycosylase"/>
    <property type="match status" value="1"/>
</dbReference>
<dbReference type="InterPro" id="IPR011257">
    <property type="entry name" value="DNA_glycosylase"/>
</dbReference>
<proteinExistence type="inferred from homology"/>
<comment type="similarity">
    <text evidence="3 14">Belongs to the Nth/MutY family.</text>
</comment>
<dbReference type="PANTHER" id="PTHR42944:SF1">
    <property type="entry name" value="ADENINE DNA GLYCOSYLASE"/>
    <property type="match status" value="1"/>
</dbReference>
<name>A0A369AQK3_9BURK</name>
<dbReference type="InterPro" id="IPR004035">
    <property type="entry name" value="Endouclease-III_FeS-bd_BS"/>
</dbReference>
<dbReference type="FunFam" id="1.10.340.30:FF:000002">
    <property type="entry name" value="Adenine DNA glycosylase"/>
    <property type="match status" value="1"/>
</dbReference>
<dbReference type="GO" id="GO:0006298">
    <property type="term" value="P:mismatch repair"/>
    <property type="evidence" value="ECO:0007669"/>
    <property type="project" value="TreeGrafter"/>
</dbReference>
<evidence type="ECO:0000256" key="3">
    <source>
        <dbReference type="ARBA" id="ARBA00008343"/>
    </source>
</evidence>
<dbReference type="GO" id="GO:0035485">
    <property type="term" value="F:adenine/guanine mispair binding"/>
    <property type="evidence" value="ECO:0007669"/>
    <property type="project" value="TreeGrafter"/>
</dbReference>
<dbReference type="Gene3D" id="3.90.79.10">
    <property type="entry name" value="Nucleoside Triphosphate Pyrophosphohydrolase"/>
    <property type="match status" value="1"/>
</dbReference>
<keyword evidence="12" id="KW-0234">DNA repair</keyword>
<dbReference type="InterPro" id="IPR029119">
    <property type="entry name" value="MutY_C"/>
</dbReference>
<dbReference type="GO" id="GO:0000701">
    <property type="term" value="F:purine-specific mismatch base pair DNA N-glycosylase activity"/>
    <property type="evidence" value="ECO:0007669"/>
    <property type="project" value="UniProtKB-EC"/>
</dbReference>
<dbReference type="Proteomes" id="UP000252174">
    <property type="component" value="Unassembled WGS sequence"/>
</dbReference>
<dbReference type="CDD" id="cd00056">
    <property type="entry name" value="ENDO3c"/>
    <property type="match status" value="1"/>
</dbReference>
<dbReference type="EC" id="3.2.2.31" evidence="4 14"/>
<dbReference type="Pfam" id="PF14815">
    <property type="entry name" value="NUDIX_4"/>
    <property type="match status" value="1"/>
</dbReference>
<dbReference type="OrthoDB" id="9802365at2"/>
<evidence type="ECO:0000256" key="7">
    <source>
        <dbReference type="ARBA" id="ARBA00022723"/>
    </source>
</evidence>
<dbReference type="PROSITE" id="PS00764">
    <property type="entry name" value="ENDONUCLEASE_III_1"/>
    <property type="match status" value="1"/>
</dbReference>
<dbReference type="InterPro" id="IPR000445">
    <property type="entry name" value="HhH_motif"/>
</dbReference>
<organism evidence="16 17">
    <name type="scientific">Extensimonas vulgaris</name>
    <dbReference type="NCBI Taxonomy" id="1031594"/>
    <lineage>
        <taxon>Bacteria</taxon>
        <taxon>Pseudomonadati</taxon>
        <taxon>Pseudomonadota</taxon>
        <taxon>Betaproteobacteria</taxon>
        <taxon>Burkholderiales</taxon>
        <taxon>Comamonadaceae</taxon>
        <taxon>Extensimonas</taxon>
    </lineage>
</organism>
<evidence type="ECO:0000259" key="15">
    <source>
        <dbReference type="SMART" id="SM00478"/>
    </source>
</evidence>
<comment type="caution">
    <text evidence="16">The sequence shown here is derived from an EMBL/GenBank/DDBJ whole genome shotgun (WGS) entry which is preliminary data.</text>
</comment>
<dbReference type="Pfam" id="PF10576">
    <property type="entry name" value="EndIII_4Fe-2S"/>
    <property type="match status" value="1"/>
</dbReference>
<dbReference type="Gene3D" id="1.10.1670.10">
    <property type="entry name" value="Helix-hairpin-Helix base-excision DNA repair enzymes (C-terminal)"/>
    <property type="match status" value="1"/>
</dbReference>
<accession>A0A369AQK3</accession>
<keyword evidence="17" id="KW-1185">Reference proteome</keyword>
<evidence type="ECO:0000313" key="16">
    <source>
        <dbReference type="EMBL" id="RCX11649.1"/>
    </source>
</evidence>
<reference evidence="16 17" key="1">
    <citation type="submission" date="2018-07" db="EMBL/GenBank/DDBJ databases">
        <title>Genomic Encyclopedia of Type Strains, Phase IV (KMG-IV): sequencing the most valuable type-strain genomes for metagenomic binning, comparative biology and taxonomic classification.</title>
        <authorList>
            <person name="Goeker M."/>
        </authorList>
    </citation>
    <scope>NUCLEOTIDE SEQUENCE [LARGE SCALE GENOMIC DNA]</scope>
    <source>
        <strain evidence="16 17">DSM 100911</strain>
    </source>
</reference>
<evidence type="ECO:0000256" key="4">
    <source>
        <dbReference type="ARBA" id="ARBA00012045"/>
    </source>
</evidence>
<feature type="domain" description="HhH-GPD" evidence="15">
    <location>
        <begin position="41"/>
        <end position="196"/>
    </location>
</feature>
<dbReference type="NCBIfam" id="TIGR01084">
    <property type="entry name" value="mutY"/>
    <property type="match status" value="1"/>
</dbReference>
<dbReference type="GO" id="GO:0006284">
    <property type="term" value="P:base-excision repair"/>
    <property type="evidence" value="ECO:0007669"/>
    <property type="project" value="UniProtKB-UniRule"/>
</dbReference>
<evidence type="ECO:0000256" key="10">
    <source>
        <dbReference type="ARBA" id="ARBA00023004"/>
    </source>
</evidence>
<keyword evidence="6" id="KW-0004">4Fe-4S</keyword>
<dbReference type="AlphaFoldDB" id="A0A369AQK3"/>
<evidence type="ECO:0000256" key="13">
    <source>
        <dbReference type="ARBA" id="ARBA00023295"/>
    </source>
</evidence>
<evidence type="ECO:0000256" key="2">
    <source>
        <dbReference type="ARBA" id="ARBA00002933"/>
    </source>
</evidence>
<evidence type="ECO:0000256" key="8">
    <source>
        <dbReference type="ARBA" id="ARBA00022763"/>
    </source>
</evidence>
<dbReference type="GO" id="GO:0032357">
    <property type="term" value="F:oxidized purine DNA binding"/>
    <property type="evidence" value="ECO:0007669"/>
    <property type="project" value="TreeGrafter"/>
</dbReference>
<dbReference type="GO" id="GO:0046872">
    <property type="term" value="F:metal ion binding"/>
    <property type="evidence" value="ECO:0007669"/>
    <property type="project" value="UniProtKB-UniRule"/>
</dbReference>
<protein>
    <recommendedName>
        <fullName evidence="5 14">Adenine DNA glycosylase</fullName>
        <ecNumber evidence="4 14">3.2.2.31</ecNumber>
    </recommendedName>
</protein>
<evidence type="ECO:0000256" key="1">
    <source>
        <dbReference type="ARBA" id="ARBA00000843"/>
    </source>
</evidence>
<dbReference type="RefSeq" id="WP_114481820.1">
    <property type="nucleotide sequence ID" value="NZ_QPJU01000001.1"/>
</dbReference>
<evidence type="ECO:0000256" key="5">
    <source>
        <dbReference type="ARBA" id="ARBA00022023"/>
    </source>
</evidence>
<sequence>MKFQTKGFAERVLRWQATHGRQHLPWQHTRDPYRVWLSEIMLQQTQVTTVLGYYARFLERFPHVQALAEAAPDEVMALWSGLGYYSRARNLHRCAQQVVAQWGGTFPCTAEELARLPGIGRSTAGAIAAFCFGQRVPILDANVRRVLTRVLGFDADLARAHNEQRLWLQAEALLPRTDLQTTMPRYTQALMDLGAGPCAPRNPACSQCPVADLCTARHEGAPERYPVKTRKLTRRAQPWWLLVLHDAAGRVWLERRPQRGIWAGLHCVPVFSSRDELFAWLQTRFSAEHPSAFTARELAPFVHVLTHRDLHLHPVRVDLAQGPGCKAVPGALGAGSAGAWVGTPERAALGLPAPLRKLLAELAV</sequence>
<dbReference type="InterPro" id="IPR003265">
    <property type="entry name" value="HhH-GPD_domain"/>
</dbReference>
<dbReference type="GO" id="GO:0034039">
    <property type="term" value="F:8-oxo-7,8-dihydroguanine DNA N-glycosylase activity"/>
    <property type="evidence" value="ECO:0007669"/>
    <property type="project" value="TreeGrafter"/>
</dbReference>
<comment type="catalytic activity">
    <reaction evidence="1 14">
        <text>Hydrolyzes free adenine bases from 7,8-dihydro-8-oxoguanine:adenine mismatched double-stranded DNA, leaving an apurinic site.</text>
        <dbReference type="EC" id="3.2.2.31"/>
    </reaction>
</comment>
<dbReference type="Pfam" id="PF00730">
    <property type="entry name" value="HhH-GPD"/>
    <property type="match status" value="1"/>
</dbReference>
<dbReference type="GO" id="GO:0051539">
    <property type="term" value="F:4 iron, 4 sulfur cluster binding"/>
    <property type="evidence" value="ECO:0007669"/>
    <property type="project" value="UniProtKB-UniRule"/>
</dbReference>